<evidence type="ECO:0000259" key="5">
    <source>
        <dbReference type="Pfam" id="PF25944"/>
    </source>
</evidence>
<dbReference type="AlphaFoldDB" id="F1Z8I6"/>
<evidence type="ECO:0000259" key="4">
    <source>
        <dbReference type="Pfam" id="PF25917"/>
    </source>
</evidence>
<evidence type="ECO:0000259" key="3">
    <source>
        <dbReference type="Pfam" id="PF25876"/>
    </source>
</evidence>
<gene>
    <name evidence="7" type="ORF">Y88_1101</name>
</gene>
<dbReference type="PANTHER" id="PTHR30158">
    <property type="entry name" value="ACRA/E-RELATED COMPONENT OF DRUG EFFLUX TRANSPORTER"/>
    <property type="match status" value="1"/>
</dbReference>
<dbReference type="HOGENOM" id="CLU_018816_2_1_5"/>
<dbReference type="InParanoid" id="F1Z8I6"/>
<comment type="subcellular location">
    <subcellularLocation>
        <location evidence="1">Cell envelope</location>
    </subcellularLocation>
</comment>
<dbReference type="Gene3D" id="2.40.50.100">
    <property type="match status" value="1"/>
</dbReference>
<dbReference type="Proteomes" id="UP000004728">
    <property type="component" value="Unassembled WGS sequence"/>
</dbReference>
<evidence type="ECO:0000256" key="2">
    <source>
        <dbReference type="ARBA" id="ARBA00009477"/>
    </source>
</evidence>
<dbReference type="GO" id="GO:0046677">
    <property type="term" value="P:response to antibiotic"/>
    <property type="evidence" value="ECO:0007669"/>
    <property type="project" value="TreeGrafter"/>
</dbReference>
<evidence type="ECO:0000313" key="8">
    <source>
        <dbReference type="Proteomes" id="UP000004728"/>
    </source>
</evidence>
<feature type="domain" description="Multidrug resistance protein MdtA-like C-terminal permuted SH3" evidence="6">
    <location>
        <begin position="285"/>
        <end position="344"/>
    </location>
</feature>
<dbReference type="PANTHER" id="PTHR30158:SF3">
    <property type="entry name" value="MULTIDRUG EFFLUX PUMP SUBUNIT ACRA-RELATED"/>
    <property type="match status" value="1"/>
</dbReference>
<comment type="caution">
    <text evidence="7">The sequence shown here is derived from an EMBL/GenBank/DDBJ whole genome shotgun (WGS) entry which is preliminary data.</text>
</comment>
<dbReference type="Pfam" id="PF25967">
    <property type="entry name" value="RND-MFP_C"/>
    <property type="match status" value="1"/>
</dbReference>
<accession>F1Z8I6</accession>
<feature type="domain" description="Multidrug resistance protein MdtA-like beta-barrel" evidence="5">
    <location>
        <begin position="193"/>
        <end position="280"/>
    </location>
</feature>
<feature type="domain" description="Multidrug resistance protein MdtA-like alpha-helical hairpin" evidence="3">
    <location>
        <begin position="87"/>
        <end position="156"/>
    </location>
</feature>
<dbReference type="GO" id="GO:0022857">
    <property type="term" value="F:transmembrane transporter activity"/>
    <property type="evidence" value="ECO:0007669"/>
    <property type="project" value="InterPro"/>
</dbReference>
<evidence type="ECO:0000313" key="7">
    <source>
        <dbReference type="EMBL" id="EGD59039.1"/>
    </source>
</evidence>
<dbReference type="Gene3D" id="2.40.30.170">
    <property type="match status" value="1"/>
</dbReference>
<reference evidence="7 8" key="1">
    <citation type="journal article" date="2012" name="J. Bacteriol.">
        <title>Draft Genome Sequence of Novosphingobium nitrogenifigens Y88T.</title>
        <authorList>
            <person name="Strabala T.J."/>
            <person name="Macdonald L."/>
            <person name="Liu V."/>
            <person name="Smit A.M."/>
        </authorList>
    </citation>
    <scope>NUCLEOTIDE SEQUENCE [LARGE SCALE GENOMIC DNA]</scope>
    <source>
        <strain evidence="7 8">DSM 19370</strain>
    </source>
</reference>
<proteinExistence type="inferred from homology"/>
<sequence>MALAALSACNSQQSPPPAPIVVGVITAKAGAVPLMTELTGRTMASEVAEVRPQVAGIVIERLFTEGSNVRQGQALYQIDPRPYAATHDQAQAALANAQAVVESNRLKAERFRALVASGGISKQDAADAQATYNQSRAQVAAARATLAGAAVNLGYTRILAPISGRIGKTSVTKGALVTTDQTDAMAKIQRLDPIWVNIQQSSSDFIALRKALESGKLSSPGSAPVRIVLADGSMWPIEGHLDFADIDVNEETGTVTLRATVPNPNGDLLPGLFVKARLTQGIVTNGILVPQTAVGRDQRGNATVLVVGANDTVEQRTVTANTTFGPDWLITEGLRPGERVIVQGQLRARPGTKVKVVAAPANGG</sequence>
<dbReference type="NCBIfam" id="TIGR01730">
    <property type="entry name" value="RND_mfp"/>
    <property type="match status" value="1"/>
</dbReference>
<keyword evidence="8" id="KW-1185">Reference proteome</keyword>
<dbReference type="SUPFAM" id="SSF111369">
    <property type="entry name" value="HlyD-like secretion proteins"/>
    <property type="match status" value="1"/>
</dbReference>
<name>F1Z8I6_9SPHN</name>
<dbReference type="InterPro" id="IPR006143">
    <property type="entry name" value="RND_pump_MFP"/>
</dbReference>
<dbReference type="Pfam" id="PF25876">
    <property type="entry name" value="HH_MFP_RND"/>
    <property type="match status" value="1"/>
</dbReference>
<protein>
    <submittedName>
        <fullName evidence="7">Secretion protein HlyD</fullName>
    </submittedName>
</protein>
<comment type="similarity">
    <text evidence="2">Belongs to the membrane fusion protein (MFP) (TC 8.A.1) family.</text>
</comment>
<feature type="domain" description="Multidrug resistance protein MdtA-like barrel-sandwich hybrid" evidence="4">
    <location>
        <begin position="46"/>
        <end position="188"/>
    </location>
</feature>
<dbReference type="Pfam" id="PF25917">
    <property type="entry name" value="BSH_RND"/>
    <property type="match status" value="1"/>
</dbReference>
<dbReference type="InterPro" id="IPR058625">
    <property type="entry name" value="MdtA-like_BSH"/>
</dbReference>
<evidence type="ECO:0000259" key="6">
    <source>
        <dbReference type="Pfam" id="PF25967"/>
    </source>
</evidence>
<dbReference type="InterPro" id="IPR058627">
    <property type="entry name" value="MdtA-like_C"/>
</dbReference>
<dbReference type="Gene3D" id="2.40.420.20">
    <property type="match status" value="1"/>
</dbReference>
<dbReference type="InterPro" id="IPR058624">
    <property type="entry name" value="MdtA-like_HH"/>
</dbReference>
<organism evidence="7 8">
    <name type="scientific">Novosphingobium nitrogenifigens DSM 19370</name>
    <dbReference type="NCBI Taxonomy" id="983920"/>
    <lineage>
        <taxon>Bacteria</taxon>
        <taxon>Pseudomonadati</taxon>
        <taxon>Pseudomonadota</taxon>
        <taxon>Alphaproteobacteria</taxon>
        <taxon>Sphingomonadales</taxon>
        <taxon>Sphingomonadaceae</taxon>
        <taxon>Novosphingobium</taxon>
    </lineage>
</organism>
<dbReference type="STRING" id="983920.Y88_1101"/>
<dbReference type="Gene3D" id="1.10.287.470">
    <property type="entry name" value="Helix hairpin bin"/>
    <property type="match status" value="1"/>
</dbReference>
<dbReference type="EMBL" id="AEWJ01000037">
    <property type="protein sequence ID" value="EGD59039.1"/>
    <property type="molecule type" value="Genomic_DNA"/>
</dbReference>
<dbReference type="Pfam" id="PF25944">
    <property type="entry name" value="Beta-barrel_RND"/>
    <property type="match status" value="1"/>
</dbReference>
<dbReference type="InterPro" id="IPR058626">
    <property type="entry name" value="MdtA-like_b-barrel"/>
</dbReference>
<evidence type="ECO:0000256" key="1">
    <source>
        <dbReference type="ARBA" id="ARBA00004196"/>
    </source>
</evidence>
<dbReference type="eggNOG" id="COG0845">
    <property type="taxonomic scope" value="Bacteria"/>
</dbReference>
<dbReference type="GO" id="GO:0005886">
    <property type="term" value="C:plasma membrane"/>
    <property type="evidence" value="ECO:0007669"/>
    <property type="project" value="UniProtKB-SubCell"/>
</dbReference>
<dbReference type="FunFam" id="2.40.420.20:FF:000001">
    <property type="entry name" value="Efflux RND transporter periplasmic adaptor subunit"/>
    <property type="match status" value="1"/>
</dbReference>